<dbReference type="PANTHER" id="PTHR10000">
    <property type="entry name" value="PHOSPHOSERINE PHOSPHATASE"/>
    <property type="match status" value="1"/>
</dbReference>
<sequence length="280" mass="31403">MIKAIFFDVDGTLLASNGKVLKSTKKAIMQAQKNGVLCGISTGRGPNSLKKIVKDLNLDMFVTYNGQLVYTKEKVIYAQAFEKSVINDIVTFANNHSRQLVFGGKTRTEGSLTMRIGESSFVRQMIRFIPSRFPIRRMKLILQKYSPNKRKNRYSNLAILQEPIYQCMMLGAEYEHEKLQAALPNCDFQRSNPFAVDIVPKGGSKVKGIQFFLADQGILLEETMAFGDYLNDIEMLQAVGLGVAMGNGDLKTKKSANYVTDSHDRNGIEKALQHFDVIDK</sequence>
<dbReference type="SFLD" id="SFLDS00003">
    <property type="entry name" value="Haloacid_Dehalogenase"/>
    <property type="match status" value="1"/>
</dbReference>
<accession>A0A1L8QVQ6</accession>
<gene>
    <name evidence="1" type="ORF">RU93_GL001580</name>
</gene>
<dbReference type="NCBIfam" id="TIGR00099">
    <property type="entry name" value="Cof-subfamily"/>
    <property type="match status" value="1"/>
</dbReference>
<dbReference type="SFLD" id="SFLDG01140">
    <property type="entry name" value="C2.B:_Phosphomannomutase_and_P"/>
    <property type="match status" value="1"/>
</dbReference>
<dbReference type="SUPFAM" id="SSF56784">
    <property type="entry name" value="HAD-like"/>
    <property type="match status" value="1"/>
</dbReference>
<dbReference type="Gene3D" id="3.30.1240.10">
    <property type="match status" value="1"/>
</dbReference>
<dbReference type="STRING" id="328396.RU93_GL001580"/>
<dbReference type="Proteomes" id="UP000182149">
    <property type="component" value="Unassembled WGS sequence"/>
</dbReference>
<evidence type="ECO:0008006" key="3">
    <source>
        <dbReference type="Google" id="ProtNLM"/>
    </source>
</evidence>
<dbReference type="Gene3D" id="3.40.50.1000">
    <property type="entry name" value="HAD superfamily/HAD-like"/>
    <property type="match status" value="1"/>
</dbReference>
<reference evidence="1 2" key="1">
    <citation type="submission" date="2014-12" db="EMBL/GenBank/DDBJ databases">
        <title>Draft genome sequences of 29 type strains of Enterococci.</title>
        <authorList>
            <person name="Zhong Z."/>
            <person name="Sun Z."/>
            <person name="Liu W."/>
            <person name="Zhang W."/>
            <person name="Zhang H."/>
        </authorList>
    </citation>
    <scope>NUCLEOTIDE SEQUENCE [LARGE SCALE GENOMIC DNA]</scope>
    <source>
        <strain evidence="1 2">DSM 17690</strain>
    </source>
</reference>
<dbReference type="Pfam" id="PF08282">
    <property type="entry name" value="Hydrolase_3"/>
    <property type="match status" value="1"/>
</dbReference>
<name>A0A1L8QVQ6_9ENTE</name>
<evidence type="ECO:0000313" key="1">
    <source>
        <dbReference type="EMBL" id="OJG11585.1"/>
    </source>
</evidence>
<dbReference type="OrthoDB" id="9810101at2"/>
<dbReference type="GO" id="GO:0016791">
    <property type="term" value="F:phosphatase activity"/>
    <property type="evidence" value="ECO:0007669"/>
    <property type="project" value="TreeGrafter"/>
</dbReference>
<evidence type="ECO:0000313" key="2">
    <source>
        <dbReference type="Proteomes" id="UP000182149"/>
    </source>
</evidence>
<dbReference type="AlphaFoldDB" id="A0A1L8QVQ6"/>
<dbReference type="InterPro" id="IPR036412">
    <property type="entry name" value="HAD-like_sf"/>
</dbReference>
<organism evidence="1 2">
    <name type="scientific">Enterococcus aquimarinus</name>
    <dbReference type="NCBI Taxonomy" id="328396"/>
    <lineage>
        <taxon>Bacteria</taxon>
        <taxon>Bacillati</taxon>
        <taxon>Bacillota</taxon>
        <taxon>Bacilli</taxon>
        <taxon>Lactobacillales</taxon>
        <taxon>Enterococcaceae</taxon>
        <taxon>Enterococcus</taxon>
    </lineage>
</organism>
<comment type="caution">
    <text evidence="1">The sequence shown here is derived from an EMBL/GenBank/DDBJ whole genome shotgun (WGS) entry which is preliminary data.</text>
</comment>
<dbReference type="PROSITE" id="PS01228">
    <property type="entry name" value="COF_1"/>
    <property type="match status" value="1"/>
</dbReference>
<protein>
    <recommendedName>
        <fullName evidence="3">Haloacid dehalogenase</fullName>
    </recommendedName>
</protein>
<dbReference type="InterPro" id="IPR000150">
    <property type="entry name" value="Cof"/>
</dbReference>
<dbReference type="GO" id="GO:0005829">
    <property type="term" value="C:cytosol"/>
    <property type="evidence" value="ECO:0007669"/>
    <property type="project" value="TreeGrafter"/>
</dbReference>
<dbReference type="PANTHER" id="PTHR10000:SF25">
    <property type="entry name" value="PHOSPHATASE YKRA-RELATED"/>
    <property type="match status" value="1"/>
</dbReference>
<dbReference type="GO" id="GO:0000287">
    <property type="term" value="F:magnesium ion binding"/>
    <property type="evidence" value="ECO:0007669"/>
    <property type="project" value="TreeGrafter"/>
</dbReference>
<proteinExistence type="predicted"/>
<dbReference type="NCBIfam" id="TIGR01484">
    <property type="entry name" value="HAD-SF-IIB"/>
    <property type="match status" value="1"/>
</dbReference>
<keyword evidence="2" id="KW-1185">Reference proteome</keyword>
<dbReference type="InterPro" id="IPR023214">
    <property type="entry name" value="HAD_sf"/>
</dbReference>
<dbReference type="InterPro" id="IPR006379">
    <property type="entry name" value="HAD-SF_hydro_IIB"/>
</dbReference>
<dbReference type="RefSeq" id="WP_071874318.1">
    <property type="nucleotide sequence ID" value="NZ_JBHSHF010000014.1"/>
</dbReference>
<dbReference type="EMBL" id="JXKD01000003">
    <property type="protein sequence ID" value="OJG11585.1"/>
    <property type="molecule type" value="Genomic_DNA"/>
</dbReference>